<evidence type="ECO:0000256" key="1">
    <source>
        <dbReference type="ARBA" id="ARBA00022676"/>
    </source>
</evidence>
<dbReference type="EMBL" id="CP022129">
    <property type="protein sequence ID" value="ASF46013.1"/>
    <property type="molecule type" value="Genomic_DNA"/>
</dbReference>
<dbReference type="AlphaFoldDB" id="A0A1Z4BXP4"/>
<evidence type="ECO:0000256" key="2">
    <source>
        <dbReference type="ARBA" id="ARBA00022679"/>
    </source>
</evidence>
<evidence type="ECO:0000313" key="4">
    <source>
        <dbReference type="Proteomes" id="UP000197019"/>
    </source>
</evidence>
<keyword evidence="2 3" id="KW-0808">Transferase</keyword>
<organism evidence="3 4">
    <name type="scientific">Methylovulum psychrotolerans</name>
    <dbReference type="NCBI Taxonomy" id="1704499"/>
    <lineage>
        <taxon>Bacteria</taxon>
        <taxon>Pseudomonadati</taxon>
        <taxon>Pseudomonadota</taxon>
        <taxon>Gammaproteobacteria</taxon>
        <taxon>Methylococcales</taxon>
        <taxon>Methylococcaceae</taxon>
        <taxon>Methylovulum</taxon>
    </lineage>
</organism>
<dbReference type="Pfam" id="PF03808">
    <property type="entry name" value="Glyco_tran_WecG"/>
    <property type="match status" value="1"/>
</dbReference>
<dbReference type="CDD" id="cd06533">
    <property type="entry name" value="Glyco_transf_WecG_TagA"/>
    <property type="match status" value="1"/>
</dbReference>
<dbReference type="KEGG" id="mpsy:CEK71_07905"/>
<sequence>MTRLFDVLVSGVLLLLLSPFLLYRAVAGQISTHQVFIRMPQLGYRQRPFNRLSFASAASGKNLAVLINVLAGDLAWAGVRALSPAEAEQLGAKASDHFNFRPGVLSAYSLKRQVGLAYDGEFATDHAFFTHLSIKSYIGLCLRGLIAWVLEGDADRPTAPLLHFWGVDILNTTMTEALDWLEACLDKPHTSLLAFVNPACLNIAYTHEDYRQVLQNAECVLPDGIGIKIACRLLGQHLRENVNGTDMFPRLCDRAAKAGYSLFLLGGLPGIAEQAATAMQQRFPGLKIAGVQDGFFSDAQEPQVLAAINASGAAVLLVGFGVPKQELWLARYREQLRVPVCMGVGGLFDYYSGRIPRAPVWMREIGIEWTWRLLQEPGRMWRRYLIGNPLFLYRVWRQRQQG</sequence>
<accession>A0A1Z4BXP4</accession>
<dbReference type="InterPro" id="IPR004629">
    <property type="entry name" value="WecG_TagA_CpsF"/>
</dbReference>
<protein>
    <submittedName>
        <fullName evidence="3">Glycosyltransferase</fullName>
    </submittedName>
</protein>
<keyword evidence="1" id="KW-0328">Glycosyltransferase</keyword>
<proteinExistence type="predicted"/>
<dbReference type="NCBIfam" id="TIGR00696">
    <property type="entry name" value="wecG_tagA_cpsF"/>
    <property type="match status" value="1"/>
</dbReference>
<dbReference type="Proteomes" id="UP000197019">
    <property type="component" value="Chromosome"/>
</dbReference>
<dbReference type="PANTHER" id="PTHR34136">
    <property type="match status" value="1"/>
</dbReference>
<dbReference type="PANTHER" id="PTHR34136:SF1">
    <property type="entry name" value="UDP-N-ACETYL-D-MANNOSAMINURONIC ACID TRANSFERASE"/>
    <property type="match status" value="1"/>
</dbReference>
<dbReference type="OrthoDB" id="9808602at2"/>
<gene>
    <name evidence="3" type="ORF">CEK71_07905</name>
</gene>
<reference evidence="3 4" key="1">
    <citation type="submission" date="2017-06" db="EMBL/GenBank/DDBJ databases">
        <title>Genome Sequencing of the methanotroph Methylovulum psychrotolerants str. HV10-M2 isolated from a high-altitude environment.</title>
        <authorList>
            <person name="Mateos-Rivera A."/>
        </authorList>
    </citation>
    <scope>NUCLEOTIDE SEQUENCE [LARGE SCALE GENOMIC DNA]</scope>
    <source>
        <strain evidence="3 4">HV10_M2</strain>
    </source>
</reference>
<name>A0A1Z4BXP4_9GAMM</name>
<keyword evidence="4" id="KW-1185">Reference proteome</keyword>
<dbReference type="GO" id="GO:0016758">
    <property type="term" value="F:hexosyltransferase activity"/>
    <property type="evidence" value="ECO:0007669"/>
    <property type="project" value="TreeGrafter"/>
</dbReference>
<evidence type="ECO:0000313" key="3">
    <source>
        <dbReference type="EMBL" id="ASF46013.1"/>
    </source>
</evidence>
<dbReference type="RefSeq" id="WP_088618887.1">
    <property type="nucleotide sequence ID" value="NZ_CP022129.1"/>
</dbReference>